<feature type="compositionally biased region" description="Polar residues" evidence="17">
    <location>
        <begin position="712"/>
        <end position="751"/>
    </location>
</feature>
<evidence type="ECO:0000256" key="15">
    <source>
        <dbReference type="ARBA" id="ARBA00023242"/>
    </source>
</evidence>
<dbReference type="PROSITE" id="PS50868">
    <property type="entry name" value="POST_SET"/>
    <property type="match status" value="1"/>
</dbReference>
<feature type="compositionally biased region" description="Pro residues" evidence="17">
    <location>
        <begin position="1453"/>
        <end position="1464"/>
    </location>
</feature>
<dbReference type="SMART" id="SM00333">
    <property type="entry name" value="TUDOR"/>
    <property type="match status" value="2"/>
</dbReference>
<keyword evidence="13 16" id="KW-0175">Coiled coil</keyword>
<dbReference type="Gene3D" id="3.30.890.10">
    <property type="entry name" value="Methyl-cpg-binding Protein 2, Chain A"/>
    <property type="match status" value="1"/>
</dbReference>
<evidence type="ECO:0000256" key="9">
    <source>
        <dbReference type="ARBA" id="ARBA00022737"/>
    </source>
</evidence>
<evidence type="ECO:0000256" key="5">
    <source>
        <dbReference type="ARBA" id="ARBA00022603"/>
    </source>
</evidence>
<dbReference type="SMART" id="SM00317">
    <property type="entry name" value="SET"/>
    <property type="match status" value="1"/>
</dbReference>
<reference evidence="23" key="1">
    <citation type="submission" date="2025-08" db="UniProtKB">
        <authorList>
            <consortium name="RefSeq"/>
        </authorList>
    </citation>
    <scope>IDENTIFICATION</scope>
</reference>
<evidence type="ECO:0000256" key="16">
    <source>
        <dbReference type="SAM" id="Coils"/>
    </source>
</evidence>
<keyword evidence="15" id="KW-0539">Nucleus</keyword>
<evidence type="ECO:0000259" key="20">
    <source>
        <dbReference type="PROSITE" id="PS50868"/>
    </source>
</evidence>
<dbReference type="PROSITE" id="PS50867">
    <property type="entry name" value="PRE_SET"/>
    <property type="match status" value="1"/>
</dbReference>
<feature type="compositionally biased region" description="Polar residues" evidence="17">
    <location>
        <begin position="910"/>
        <end position="931"/>
    </location>
</feature>
<dbReference type="CDD" id="cd21181">
    <property type="entry name" value="Tudor_SETDB1_rpt2"/>
    <property type="match status" value="1"/>
</dbReference>
<feature type="compositionally biased region" description="Acidic residues" evidence="17">
    <location>
        <begin position="950"/>
        <end position="973"/>
    </location>
</feature>
<proteinExistence type="predicted"/>
<dbReference type="Pfam" id="PF18359">
    <property type="entry name" value="Tudor_5"/>
    <property type="match status" value="1"/>
</dbReference>
<keyword evidence="7" id="KW-0949">S-adenosyl-L-methionine</keyword>
<feature type="region of interest" description="Disordered" evidence="17">
    <location>
        <begin position="1756"/>
        <end position="1799"/>
    </location>
</feature>
<feature type="compositionally biased region" description="Polar residues" evidence="17">
    <location>
        <begin position="533"/>
        <end position="551"/>
    </location>
</feature>
<dbReference type="SUPFAM" id="SSF82199">
    <property type="entry name" value="SET domain"/>
    <property type="match status" value="1"/>
</dbReference>
<dbReference type="Gene3D" id="2.170.270.10">
    <property type="entry name" value="SET domain"/>
    <property type="match status" value="2"/>
</dbReference>
<dbReference type="InterPro" id="IPR047232">
    <property type="entry name" value="SETDB1/2-like_MBD"/>
</dbReference>
<keyword evidence="14" id="KW-0804">Transcription</keyword>
<dbReference type="InterPro" id="IPR041292">
    <property type="entry name" value="Tudor_4"/>
</dbReference>
<feature type="coiled-coil region" evidence="16">
    <location>
        <begin position="1346"/>
        <end position="1380"/>
    </location>
</feature>
<dbReference type="Pfam" id="PF05033">
    <property type="entry name" value="Pre-SET"/>
    <property type="match status" value="1"/>
</dbReference>
<feature type="compositionally biased region" description="Polar residues" evidence="17">
    <location>
        <begin position="28"/>
        <end position="45"/>
    </location>
</feature>
<evidence type="ECO:0000313" key="22">
    <source>
        <dbReference type="Proteomes" id="UP001652582"/>
    </source>
</evidence>
<feature type="region of interest" description="Disordered" evidence="17">
    <location>
        <begin position="569"/>
        <end position="1218"/>
    </location>
</feature>
<dbReference type="PROSITE" id="PS50982">
    <property type="entry name" value="MBD"/>
    <property type="match status" value="1"/>
</dbReference>
<feature type="region of interest" description="Disordered" evidence="17">
    <location>
        <begin position="2109"/>
        <end position="2198"/>
    </location>
</feature>
<dbReference type="InterPro" id="IPR001739">
    <property type="entry name" value="Methyl_CpG_DNA-bd"/>
</dbReference>
<dbReference type="RefSeq" id="XP_052738922.1">
    <property type="nucleotide sequence ID" value="XM_052882962.1"/>
</dbReference>
<evidence type="ECO:0000259" key="19">
    <source>
        <dbReference type="PROSITE" id="PS50867"/>
    </source>
</evidence>
<comment type="subcellular location">
    <subcellularLocation>
        <location evidence="2">Chromosome</location>
    </subcellularLocation>
    <subcellularLocation>
        <location evidence="1">Nucleus</location>
    </subcellularLocation>
</comment>
<dbReference type="Gene3D" id="2.30.30.140">
    <property type="match status" value="2"/>
</dbReference>
<dbReference type="CDD" id="cd01395">
    <property type="entry name" value="HMT_MBD"/>
    <property type="match status" value="1"/>
</dbReference>
<feature type="compositionally biased region" description="Polar residues" evidence="17">
    <location>
        <begin position="618"/>
        <end position="632"/>
    </location>
</feature>
<evidence type="ECO:0000256" key="4">
    <source>
        <dbReference type="ARBA" id="ARBA00022491"/>
    </source>
</evidence>
<keyword evidence="22" id="KW-1185">Reference proteome</keyword>
<keyword evidence="3" id="KW-0158">Chromosome</keyword>
<keyword evidence="6" id="KW-0808">Transferase</keyword>
<feature type="compositionally biased region" description="Polar residues" evidence="17">
    <location>
        <begin position="1126"/>
        <end position="1169"/>
    </location>
</feature>
<keyword evidence="11" id="KW-0156">Chromatin regulator</keyword>
<feature type="domain" description="Pre-SET" evidence="19">
    <location>
        <begin position="1970"/>
        <end position="2039"/>
    </location>
</feature>
<feature type="compositionally biased region" description="Basic and acidic residues" evidence="17">
    <location>
        <begin position="1063"/>
        <end position="1097"/>
    </location>
</feature>
<dbReference type="CDD" id="cd10517">
    <property type="entry name" value="SET_SETDB1"/>
    <property type="match status" value="1"/>
</dbReference>
<evidence type="ECO:0000259" key="21">
    <source>
        <dbReference type="PROSITE" id="PS50982"/>
    </source>
</evidence>
<dbReference type="InterPro" id="IPR016177">
    <property type="entry name" value="DNA-bd_dom_sf"/>
</dbReference>
<dbReference type="SMART" id="SM00391">
    <property type="entry name" value="MBD"/>
    <property type="match status" value="1"/>
</dbReference>
<evidence type="ECO:0000256" key="6">
    <source>
        <dbReference type="ARBA" id="ARBA00022679"/>
    </source>
</evidence>
<keyword evidence="9" id="KW-0677">Repeat</keyword>
<keyword evidence="10" id="KW-0862">Zinc</keyword>
<keyword evidence="12" id="KW-0805">Transcription regulation</keyword>
<evidence type="ECO:0000259" key="18">
    <source>
        <dbReference type="PROSITE" id="PS50280"/>
    </source>
</evidence>
<feature type="region of interest" description="Disordered" evidence="17">
    <location>
        <begin position="523"/>
        <end position="551"/>
    </location>
</feature>
<evidence type="ECO:0000256" key="17">
    <source>
        <dbReference type="SAM" id="MobiDB-lite"/>
    </source>
</evidence>
<evidence type="ECO:0000256" key="7">
    <source>
        <dbReference type="ARBA" id="ARBA00022691"/>
    </source>
</evidence>
<dbReference type="Pfam" id="PF18358">
    <property type="entry name" value="Tudor_4"/>
    <property type="match status" value="1"/>
</dbReference>
<dbReference type="SUPFAM" id="SSF54171">
    <property type="entry name" value="DNA-binding domain"/>
    <property type="match status" value="1"/>
</dbReference>
<dbReference type="Pfam" id="PF00856">
    <property type="entry name" value="SET"/>
    <property type="match status" value="1"/>
</dbReference>
<dbReference type="PROSITE" id="PS50280">
    <property type="entry name" value="SET"/>
    <property type="match status" value="1"/>
</dbReference>
<dbReference type="InterPro" id="IPR003616">
    <property type="entry name" value="Post-SET_dom"/>
</dbReference>
<sequence>MSFLQSTLIENDKCSLDQVSSEAKESESISMKITQSPKSECANNEQTDLSVLEDSLGKKEDIPAYDDEDDDLVLRYDDDDDLDIVGGEILNEDALLEDNTELAKVQQHKTCNSTQIQEVNLVEDDTDYVECTEPQTNIPKNKIELENQCNENLAIEQSQICVKSDMNPNENKKGGVEHGLNKPDVMLIIPSHELIEFSDEDDQELDTSPKMSPDIEDVIDLDENNIDNCVEMDEDMIEQSNENLKISSEIVTVANAEDSTIVMQQVDIHDFPKDVDVNLPENIQTNITTNALSHEAEIAAAIITNEMNYVEDEPTFVKNMEIFQDKSELINVSSESIEDEEEEEEVHDKLDEDIIELSDEEEPKQVAMKTSKIENIKEMTDLDKDILNDIDEIDNIILSNKMTKTKLKKNTVRKSEDNATKFAKSKPKIIKVHETTFGNTNTDLLQEQDISTESTRLIISPNNMQISPPEILTSQQNIVNQDFSLQSNIESSLNSNLKSAQEKLCGPNMADLIPAHSKIDDHNIISEGEPGISETSEPDQTSSIPTSSILNLESSETKTIVVTSEINALRTSNESSHESNLKLTKNSEPSTCKDILETSDKNTTKESVLKTAMKSNEGGDQQLSTPVIQPKTSDLVEPEPSTSKIEPQPEIENETSDIYTPQSPTSMTESKIADIELQASSSKTEPDTSDIIEPQPSLSDTKTKTSDIIELQPSSPKTDTKTSVITELQVSSSNTEPKTSDNIELQPSSSKTETKAPDIIEPQPSLSKTETIISDIIEPQPSLSKTETKTSDIIEPQPTLLKTETKISDIIEPQPSSSNTEPGKSDIIEPQSPLSKTETKRSKIIEPQPSSSKTKTKTSDVIEPQPSSSKMEPQTSDIFEPQPSSSITEPKTVDPKPSTSKCDSEKLDSKPNSPKIQSAFDSLVQDSSSNDVPEMTDSLGLLAECSRVMEDDEEHDDDDYGDEEDDFDPDDESSNQMTAEHSEDSNAHHSESDGQKDPETPTTEKEEMVFHITESSNKYKEPEKMECDEEKIEEATKETEKEVEDGAVDKTKSASETDAIDDETVKLSDTEDNEKNKKKEEEEKDFDKTANDFEHDSSIQTTTAVRQSIMSFVDLEESSSDEDKNQQQTDASVETSEPQANLPADTSSDVPQPTVDSGKNNNAVRSVSPNPVPEKKARFPMGLEVFTLDSDEEDSSEKQPTDSTAVPIEPAPEPAKKRKRIKCINKSCNSKDVDMTYYVADARTEKFFEVDSKKRAYVCQKCVDIVEARSLEIVDRFKNFIPLFQLHSGRDPEELVEIFDSDSDEELEPVPVQLQNIGQKGAEMLEDKLEAMLNETWEKYRLDDRIVEAQKEFQKEIQKVREEKERIDAMFKECQAATDKLRNSLYLTFEPETHEKPAIIVYDTPTCSYSCLESAAPPIITQVEPPSSTSRQNKRRLSSPKDSGESPAKKNAPPTPLPAPVPPAPEVVVEQEPKAYPTTVERIDDDNTDISVVQLSVEAAPADLPPPGELTHPPVKVGMTVYAMKNAFGTWLKAKVVEITPKAHNRPFTMVRVRFEHKVTKNPFKTLPARCIAYFEPSEVRMTIGTRVIALFKDITSRQAYYSGVVAEIPNPVNNYRYLIFFDDGYAQYAPHSQTRLVCEFSSLVWEEVHPYSREFVRGYLLAYPERPMVRLHAGQNLKTEWRSKWWSSRVINVDASLVEVQFLRCDRREWIYRGSTRLAPLFLELQAAGRHRPRAMPRTQPQARVNMPYVEYTRSDEQANKQQQMRQQQIEETRRQRAVAKKSTTPAQAAPQAPSSAANLDNVTSRVVYYTPKNAVKPYKMRTHTCSPTCKRTDVLALKDLRTYNPLAKPLLSGWERQVARGRSGKVVLYVAPCGRRLRSMRELHRYLRTTDSDMPVDLFDFSVSTHCLAEFVLNKCFVGKKDLSHGKEVVPVPCVNYYDDSLPEFCSYNTERTPTAGVPLNLDPEFLCGCDCEDDCEDKAKCACWRMTLEGARTIGCEGDVGYVYRRLPEAVLSGIYECNSRCKCKQTCLNRVVQHPLQLKLQVFKTINRGWGIRALNDVPKGAFLCVYAGNLLTDATANLDGLTEGDEYLAELDYIEVVEQLKEGYEEDIPENTKSKNKPQSQKKDEEEEEEEDEESSEEETNTDKNEENDGDFEPGYIAHGVTEFSKRLRRRNSKKEEAKNEVKQQAKDTNAEDDCITISDDEEIREPSCFTAAAGMGKNPISKYRSVRTLFGEDEACYIMDAKVQGNIGRYLNHSCTPNVFVQNVFVDTHDPRFPWVAFFALNHIRAGTELTWNYNYDVGSVPGKVLYCFCGAQNCRGRLL</sequence>
<keyword evidence="5" id="KW-0489">Methyltransferase</keyword>
<dbReference type="InterPro" id="IPR051516">
    <property type="entry name" value="SETDB_methyltransferase"/>
</dbReference>
<feature type="compositionally biased region" description="Low complexity" evidence="17">
    <location>
        <begin position="1784"/>
        <end position="1799"/>
    </location>
</feature>
<name>A0ABM3LIM4_BICAN</name>
<feature type="domain" description="MBD" evidence="21">
    <location>
        <begin position="1842"/>
        <end position="1908"/>
    </location>
</feature>
<dbReference type="CDD" id="cd20382">
    <property type="entry name" value="Tudor_SETDB1_rpt1"/>
    <property type="match status" value="1"/>
</dbReference>
<dbReference type="InterPro" id="IPR007728">
    <property type="entry name" value="Pre-SET_dom"/>
</dbReference>
<feature type="compositionally biased region" description="Basic and acidic residues" evidence="17">
    <location>
        <begin position="594"/>
        <end position="608"/>
    </location>
</feature>
<feature type="compositionally biased region" description="Polar residues" evidence="17">
    <location>
        <begin position="865"/>
        <end position="889"/>
    </location>
</feature>
<dbReference type="InterPro" id="IPR041291">
    <property type="entry name" value="TUDOR_5"/>
</dbReference>
<feature type="compositionally biased region" description="Polar residues" evidence="17">
    <location>
        <begin position="1098"/>
        <end position="1110"/>
    </location>
</feature>
<dbReference type="Pfam" id="PF01429">
    <property type="entry name" value="MBD"/>
    <property type="match status" value="1"/>
</dbReference>
<accession>A0ABM3LIM4</accession>
<evidence type="ECO:0000256" key="3">
    <source>
        <dbReference type="ARBA" id="ARBA00022454"/>
    </source>
</evidence>
<feature type="compositionally biased region" description="Basic and acidic residues" evidence="17">
    <location>
        <begin position="2179"/>
        <end position="2195"/>
    </location>
</feature>
<evidence type="ECO:0000256" key="1">
    <source>
        <dbReference type="ARBA" id="ARBA00004123"/>
    </source>
</evidence>
<evidence type="ECO:0000256" key="13">
    <source>
        <dbReference type="ARBA" id="ARBA00023054"/>
    </source>
</evidence>
<dbReference type="PANTHER" id="PTHR46024:SF1">
    <property type="entry name" value="HISTONE-LYSINE N-METHYLTRANSFERASE EGGLESS"/>
    <property type="match status" value="1"/>
</dbReference>
<protein>
    <submittedName>
        <fullName evidence="23">Kinesin-related protein 4 isoform X1</fullName>
    </submittedName>
</protein>
<evidence type="ECO:0000256" key="10">
    <source>
        <dbReference type="ARBA" id="ARBA00022833"/>
    </source>
</evidence>
<evidence type="ECO:0000256" key="2">
    <source>
        <dbReference type="ARBA" id="ARBA00004286"/>
    </source>
</evidence>
<keyword evidence="4" id="KW-0678">Repressor</keyword>
<dbReference type="Proteomes" id="UP001652582">
    <property type="component" value="Chromosome 8"/>
</dbReference>
<dbReference type="InterPro" id="IPR001214">
    <property type="entry name" value="SET_dom"/>
</dbReference>
<evidence type="ECO:0000256" key="8">
    <source>
        <dbReference type="ARBA" id="ARBA00022723"/>
    </source>
</evidence>
<feature type="domain" description="SET" evidence="18">
    <location>
        <begin position="2042"/>
        <end position="2301"/>
    </location>
</feature>
<feature type="region of interest" description="Disordered" evidence="17">
    <location>
        <begin position="1420"/>
        <end position="1464"/>
    </location>
</feature>
<keyword evidence="8" id="KW-0479">Metal-binding</keyword>
<feature type="compositionally biased region" description="Acidic residues" evidence="17">
    <location>
        <begin position="2130"/>
        <end position="2145"/>
    </location>
</feature>
<feature type="region of interest" description="Disordered" evidence="17">
    <location>
        <begin position="17"/>
        <end position="45"/>
    </location>
</feature>
<feature type="compositionally biased region" description="Polar residues" evidence="17">
    <location>
        <begin position="656"/>
        <end position="669"/>
    </location>
</feature>
<dbReference type="SMART" id="SM00468">
    <property type="entry name" value="PreSET"/>
    <property type="match status" value="1"/>
</dbReference>
<feature type="domain" description="Post-SET" evidence="20">
    <location>
        <begin position="2310"/>
        <end position="2326"/>
    </location>
</feature>
<evidence type="ECO:0000256" key="11">
    <source>
        <dbReference type="ARBA" id="ARBA00022853"/>
    </source>
</evidence>
<evidence type="ECO:0000256" key="12">
    <source>
        <dbReference type="ARBA" id="ARBA00023015"/>
    </source>
</evidence>
<organism evidence="22 23">
    <name type="scientific">Bicyclus anynana</name>
    <name type="common">Squinting bush brown butterfly</name>
    <dbReference type="NCBI Taxonomy" id="110368"/>
    <lineage>
        <taxon>Eukaryota</taxon>
        <taxon>Metazoa</taxon>
        <taxon>Ecdysozoa</taxon>
        <taxon>Arthropoda</taxon>
        <taxon>Hexapoda</taxon>
        <taxon>Insecta</taxon>
        <taxon>Pterygota</taxon>
        <taxon>Neoptera</taxon>
        <taxon>Endopterygota</taxon>
        <taxon>Lepidoptera</taxon>
        <taxon>Glossata</taxon>
        <taxon>Ditrysia</taxon>
        <taxon>Papilionoidea</taxon>
        <taxon>Nymphalidae</taxon>
        <taxon>Satyrinae</taxon>
        <taxon>Satyrini</taxon>
        <taxon>Mycalesina</taxon>
        <taxon>Bicyclus</taxon>
    </lineage>
</organism>
<feature type="compositionally biased region" description="Basic and acidic residues" evidence="17">
    <location>
        <begin position="980"/>
        <end position="1009"/>
    </location>
</feature>
<dbReference type="InterPro" id="IPR046341">
    <property type="entry name" value="SET_dom_sf"/>
</dbReference>
<evidence type="ECO:0000313" key="23">
    <source>
        <dbReference type="RefSeq" id="XP_052738922.1"/>
    </source>
</evidence>
<dbReference type="GeneID" id="112051969"/>
<feature type="compositionally biased region" description="Polar residues" evidence="17">
    <location>
        <begin position="581"/>
        <end position="590"/>
    </location>
</feature>
<evidence type="ECO:0000256" key="14">
    <source>
        <dbReference type="ARBA" id="ARBA00023163"/>
    </source>
</evidence>
<dbReference type="PANTHER" id="PTHR46024">
    <property type="entry name" value="HISTONE-LYSINE N-METHYLTRANSFERASE EGGLESS"/>
    <property type="match status" value="1"/>
</dbReference>
<gene>
    <name evidence="23" type="primary">LOC112051969</name>
</gene>
<dbReference type="InterPro" id="IPR002999">
    <property type="entry name" value="Tudor"/>
</dbReference>